<dbReference type="OrthoDB" id="289289at2"/>
<protein>
    <recommendedName>
        <fullName evidence="3">DUF1877 domain-containing protein</fullName>
    </recommendedName>
</protein>
<evidence type="ECO:0008006" key="3">
    <source>
        <dbReference type="Google" id="ProtNLM"/>
    </source>
</evidence>
<comment type="caution">
    <text evidence="1">The sequence shown here is derived from an EMBL/GenBank/DDBJ whole genome shotgun (WGS) entry which is preliminary data.</text>
</comment>
<dbReference type="InterPro" id="IPR015068">
    <property type="entry name" value="DUF1877"/>
</dbReference>
<proteinExistence type="predicted"/>
<accession>A0A3D8GTZ4</accession>
<evidence type="ECO:0000313" key="1">
    <source>
        <dbReference type="EMBL" id="RDU37928.1"/>
    </source>
</evidence>
<dbReference type="InterPro" id="IPR035944">
    <property type="entry name" value="YfbM-like_sf"/>
</dbReference>
<dbReference type="AlphaFoldDB" id="A0A3D8GTZ4"/>
<gene>
    <name evidence="1" type="ORF">DRW41_08955</name>
</gene>
<reference evidence="1 2" key="1">
    <citation type="submission" date="2018-07" db="EMBL/GenBank/DDBJ databases">
        <title>Bacillus sp. YLB-04 draft genome sequence.</title>
        <authorList>
            <person name="Yu L."/>
            <person name="Tang X."/>
        </authorList>
    </citation>
    <scope>NUCLEOTIDE SEQUENCE [LARGE SCALE GENOMIC DNA]</scope>
    <source>
        <strain evidence="1 2">YLB-04</strain>
    </source>
</reference>
<dbReference type="Proteomes" id="UP000257144">
    <property type="component" value="Unassembled WGS sequence"/>
</dbReference>
<dbReference type="SUPFAM" id="SSF111069">
    <property type="entry name" value="Hypothetical protein yfbM"/>
    <property type="match status" value="1"/>
</dbReference>
<dbReference type="Pfam" id="PF08974">
    <property type="entry name" value="DUF1877"/>
    <property type="match status" value="1"/>
</dbReference>
<evidence type="ECO:0000313" key="2">
    <source>
        <dbReference type="Proteomes" id="UP000257144"/>
    </source>
</evidence>
<name>A0A3D8GTZ4_9BACI</name>
<keyword evidence="2" id="KW-1185">Reference proteome</keyword>
<organism evidence="1 2">
    <name type="scientific">Neobacillus piezotolerans</name>
    <dbReference type="NCBI Taxonomy" id="2259171"/>
    <lineage>
        <taxon>Bacteria</taxon>
        <taxon>Bacillati</taxon>
        <taxon>Bacillota</taxon>
        <taxon>Bacilli</taxon>
        <taxon>Bacillales</taxon>
        <taxon>Bacillaceae</taxon>
        <taxon>Neobacillus</taxon>
    </lineage>
</organism>
<sequence length="165" mass="18937">MMGMIASFFRVTPKALQGLKSNPDEAADLIFEMEEIEELELDIDKSWHGIYFLLSGVADIDQPTGGHIGRAVLGGHELGEDYGYGPLRYFEPSEVAEIYNELKEISPDELASRFDRETLSEHGIYPMNKKWTEEDKDYLVDNYDFLLRYYETAVKNNEGMLLLIQ</sequence>
<dbReference type="Gene3D" id="3.40.1760.10">
    <property type="entry name" value="YfbM-like super family"/>
    <property type="match status" value="1"/>
</dbReference>
<dbReference type="EMBL" id="QNQT01000002">
    <property type="protein sequence ID" value="RDU37928.1"/>
    <property type="molecule type" value="Genomic_DNA"/>
</dbReference>